<evidence type="ECO:0000313" key="10">
    <source>
        <dbReference type="Proteomes" id="UP000663832"/>
    </source>
</evidence>
<comment type="similarity">
    <text evidence="1 4">Belongs to the glycosyl hydrolase 35 family.</text>
</comment>
<dbReference type="SUPFAM" id="SSF49785">
    <property type="entry name" value="Galactose-binding domain-like"/>
    <property type="match status" value="1"/>
</dbReference>
<accession>A0A813RAB0</accession>
<sequence>MESIEQNSYSYYDLHEKIALVSLLKTEMKKHSISKKFSGNIGCAHNDVQLEKKQINMNNNNNNNLSIQPIDESNTLLHFYIFNASRERNIHLSMNSNDKRLLIFYNISHGLYKNGVRNVFLVSLYHLNTRAPKTSDRQTLVLDEEKRLFIRLFKQDDTYRQTMRPFRILSGSLHYFRIFSDSWSERIENMKAAGLNTVETFIPWNVHEREVGKYDFDDLIKFLKLVHKHEMFTIIRPSAYIAAEWEFGGLPSWLLYDGEMVVRSSYGGFMEPLEKYYAALLPILAKYQYNRRNGGSIIAFQIEQEYGSYGADKAYLESLRSMYVKHGLDEIHFTADAPSVLAQGTLDDVWATVNFQREVTQRVEKLLAFRADKHIMVTEYWTGGFDQWGKKHRTGEKGTYSSDELESDVEEMLLTSQYEISVNFYMFCGGTNYGFTSGANHFQFKHFTPTVTSYDYDAPISESGDLNKKYYAIRNVIGKFYEQNPSLIIYNHERTALDTFELKDMKEKKKGSYGKIRITDFRNFDQVIADKSLGTKYESTEGPLCMEDLKKSGITQGYIVYVNDEIESKSQTNEKHTLSVPEIADSAIVLSNGERVFRSNHTTYKIETEIPADTKTLTILVENLGRIYYGVGLDYSRKGILNNVMLDNTIELKKWSMILLDFSKGTSGVKEWNTFVSSEDSTTSRLSHGPKLFRATFTIEAGQSIEDTFLSLGSSWGKGVAFINGFNIGRYWNIGPQQTLFVPKQLLKKGLNYICLFELNQYGQEIELIDKPLVDEE</sequence>
<feature type="domain" description="Beta-galactosidase galactose-binding" evidence="7">
    <location>
        <begin position="692"/>
        <end position="752"/>
    </location>
</feature>
<comment type="caution">
    <text evidence="8">The sequence shown here is derived from an EMBL/GenBank/DDBJ whole genome shotgun (WGS) entry which is preliminary data.</text>
</comment>
<dbReference type="InterPro" id="IPR001944">
    <property type="entry name" value="Glycoside_Hdrlase_35"/>
</dbReference>
<dbReference type="InterPro" id="IPR048913">
    <property type="entry name" value="BetaGal_gal-bd"/>
</dbReference>
<dbReference type="PANTHER" id="PTHR23421">
    <property type="entry name" value="BETA-GALACTOSIDASE RELATED"/>
    <property type="match status" value="1"/>
</dbReference>
<dbReference type="Gene3D" id="3.20.20.80">
    <property type="entry name" value="Glycosidases"/>
    <property type="match status" value="1"/>
</dbReference>
<dbReference type="OrthoDB" id="1657402at2759"/>
<evidence type="ECO:0000259" key="5">
    <source>
        <dbReference type="Pfam" id="PF01301"/>
    </source>
</evidence>
<dbReference type="Pfam" id="PF21317">
    <property type="entry name" value="BetaGal_ABD_1"/>
    <property type="match status" value="1"/>
</dbReference>
<evidence type="ECO:0000256" key="4">
    <source>
        <dbReference type="RuleBase" id="RU003679"/>
    </source>
</evidence>
<evidence type="ECO:0000313" key="8">
    <source>
        <dbReference type="EMBL" id="CAF0777486.1"/>
    </source>
</evidence>
<evidence type="ECO:0000313" key="9">
    <source>
        <dbReference type="EMBL" id="CAF0908487.1"/>
    </source>
</evidence>
<keyword evidence="2" id="KW-0378">Hydrolase</keyword>
<keyword evidence="3" id="KW-0326">Glycosidase</keyword>
<dbReference type="GO" id="GO:0004553">
    <property type="term" value="F:hydrolase activity, hydrolyzing O-glycosyl compounds"/>
    <property type="evidence" value="ECO:0007669"/>
    <property type="project" value="InterPro"/>
</dbReference>
<dbReference type="Pfam" id="PF21467">
    <property type="entry name" value="BetaGal_gal-bd"/>
    <property type="match status" value="1"/>
</dbReference>
<dbReference type="InterPro" id="IPR017853">
    <property type="entry name" value="GH"/>
</dbReference>
<keyword evidence="10" id="KW-1185">Reference proteome</keyword>
<feature type="domain" description="Glycoside hydrolase 35 catalytic" evidence="5">
    <location>
        <begin position="164"/>
        <end position="479"/>
    </location>
</feature>
<dbReference type="PRINTS" id="PR00742">
    <property type="entry name" value="GLHYDRLASE35"/>
</dbReference>
<dbReference type="GO" id="GO:0005975">
    <property type="term" value="P:carbohydrate metabolic process"/>
    <property type="evidence" value="ECO:0007669"/>
    <property type="project" value="InterPro"/>
</dbReference>
<feature type="domain" description="Beta-galactosidase 1-like first all-beta" evidence="6">
    <location>
        <begin position="543"/>
        <end position="660"/>
    </location>
</feature>
<dbReference type="InterPro" id="IPR008979">
    <property type="entry name" value="Galactose-bd-like_sf"/>
</dbReference>
<evidence type="ECO:0000313" key="11">
    <source>
        <dbReference type="Proteomes" id="UP000663877"/>
    </source>
</evidence>
<dbReference type="Proteomes" id="UP000663832">
    <property type="component" value="Unassembled WGS sequence"/>
</dbReference>
<name>A0A813RAB0_9BILA</name>
<gene>
    <name evidence="8" type="ORF">BJG266_LOCUS3929</name>
    <name evidence="9" type="ORF">QVE165_LOCUS9872</name>
</gene>
<evidence type="ECO:0000259" key="6">
    <source>
        <dbReference type="Pfam" id="PF21317"/>
    </source>
</evidence>
<dbReference type="Pfam" id="PF01301">
    <property type="entry name" value="Glyco_hydro_35"/>
    <property type="match status" value="1"/>
</dbReference>
<dbReference type="Proteomes" id="UP000663877">
    <property type="component" value="Unassembled WGS sequence"/>
</dbReference>
<reference evidence="8" key="1">
    <citation type="submission" date="2021-02" db="EMBL/GenBank/DDBJ databases">
        <authorList>
            <person name="Nowell W R."/>
        </authorList>
    </citation>
    <scope>NUCLEOTIDE SEQUENCE</scope>
</reference>
<dbReference type="AlphaFoldDB" id="A0A813RAB0"/>
<evidence type="ECO:0000256" key="2">
    <source>
        <dbReference type="ARBA" id="ARBA00022801"/>
    </source>
</evidence>
<dbReference type="InterPro" id="IPR031330">
    <property type="entry name" value="Gly_Hdrlase_35_cat"/>
</dbReference>
<evidence type="ECO:0000259" key="7">
    <source>
        <dbReference type="Pfam" id="PF21467"/>
    </source>
</evidence>
<evidence type="ECO:0008006" key="12">
    <source>
        <dbReference type="Google" id="ProtNLM"/>
    </source>
</evidence>
<protein>
    <recommendedName>
        <fullName evidence="12">Beta-galactosidase</fullName>
    </recommendedName>
</protein>
<dbReference type="EMBL" id="CAJNOM010000045">
    <property type="protein sequence ID" value="CAF0908487.1"/>
    <property type="molecule type" value="Genomic_DNA"/>
</dbReference>
<organism evidence="8 11">
    <name type="scientific">Adineta steineri</name>
    <dbReference type="NCBI Taxonomy" id="433720"/>
    <lineage>
        <taxon>Eukaryota</taxon>
        <taxon>Metazoa</taxon>
        <taxon>Spiralia</taxon>
        <taxon>Gnathifera</taxon>
        <taxon>Rotifera</taxon>
        <taxon>Eurotatoria</taxon>
        <taxon>Bdelloidea</taxon>
        <taxon>Adinetida</taxon>
        <taxon>Adinetidae</taxon>
        <taxon>Adineta</taxon>
    </lineage>
</organism>
<dbReference type="EMBL" id="CAJNOI010000009">
    <property type="protein sequence ID" value="CAF0777486.1"/>
    <property type="molecule type" value="Genomic_DNA"/>
</dbReference>
<evidence type="ECO:0000256" key="1">
    <source>
        <dbReference type="ARBA" id="ARBA00009809"/>
    </source>
</evidence>
<dbReference type="Gene3D" id="2.60.120.260">
    <property type="entry name" value="Galactose-binding domain-like"/>
    <property type="match status" value="2"/>
</dbReference>
<dbReference type="InterPro" id="IPR048912">
    <property type="entry name" value="BetaGal1-like_ABD1"/>
</dbReference>
<evidence type="ECO:0000256" key="3">
    <source>
        <dbReference type="ARBA" id="ARBA00023295"/>
    </source>
</evidence>
<dbReference type="SUPFAM" id="SSF51445">
    <property type="entry name" value="(Trans)glycosidases"/>
    <property type="match status" value="1"/>
</dbReference>
<proteinExistence type="inferred from homology"/>